<dbReference type="InterPro" id="IPR009057">
    <property type="entry name" value="Homeodomain-like_sf"/>
</dbReference>
<keyword evidence="3" id="KW-0067">ATP-binding</keyword>
<dbReference type="InterPro" id="IPR003593">
    <property type="entry name" value="AAA+_ATPase"/>
</dbReference>
<keyword evidence="2" id="KW-0547">Nucleotide-binding</keyword>
<dbReference type="InterPro" id="IPR011006">
    <property type="entry name" value="CheY-like_superfamily"/>
</dbReference>
<dbReference type="SUPFAM" id="SSF46689">
    <property type="entry name" value="Homeodomain-like"/>
    <property type="match status" value="1"/>
</dbReference>
<sequence length="471" mass="51600">MRSTGADILVVDDEADIRELVSGLLEDEGHAVRVAANSDEALAAIRARKPSLALLDIWMQGGGLDGLELLDVIKELDPDLPVVMISGHGNIETAVTALQRGAYDFIEKPFKSDRLVVVVQRALEASSLKRENRRLRAQVAAPTGFIGRSAAAQALRSTIAKVAPANSRVLISGPPGSGKELVARQIHEASARSKGEFVAIAAAGMTPERLDIELFGEEGHDGRPRKIGVFERAHNGTLYLDDVGDMPRESQSRVLRVLVEQRFRRVGGEQDVQVDIRVVTSTSRDLKVEIAEGRFREDLFHRLNVVPIRVPALSERREDIQELIDYFIETLSASQGLTKRRLGDDAIAVLQVHPWPGNVRQLRNNVERLLILATGDPDEPISADMLPQEATNANSTGTLGGERIIALPLREAREVFEREYLAAQIMRFGGNISRTAAFIGMERSALHRKLKSLGVSPSRGGEDDIEEPVEA</sequence>
<dbReference type="Gene3D" id="1.10.8.60">
    <property type="match status" value="1"/>
</dbReference>
<dbReference type="PANTHER" id="PTHR32071:SF17">
    <property type="entry name" value="TRANSCRIPTIONAL REGULATOR (NTRC FAMILY)"/>
    <property type="match status" value="1"/>
</dbReference>
<feature type="modified residue" description="4-aspartylphosphate" evidence="7">
    <location>
        <position position="56"/>
    </location>
</feature>
<protein>
    <submittedName>
        <fullName evidence="10">Sigma-54-dependent Fis family transcriptional regulator</fullName>
    </submittedName>
</protein>
<dbReference type="InterPro" id="IPR001789">
    <property type="entry name" value="Sig_transdc_resp-reg_receiver"/>
</dbReference>
<dbReference type="InterPro" id="IPR025944">
    <property type="entry name" value="Sigma_54_int_dom_CS"/>
</dbReference>
<evidence type="ECO:0000256" key="5">
    <source>
        <dbReference type="ARBA" id="ARBA00023015"/>
    </source>
</evidence>
<dbReference type="Proteomes" id="UP001156921">
    <property type="component" value="Unassembled WGS sequence"/>
</dbReference>
<evidence type="ECO:0000259" key="9">
    <source>
        <dbReference type="PROSITE" id="PS50110"/>
    </source>
</evidence>
<feature type="domain" description="Sigma-54 factor interaction" evidence="8">
    <location>
        <begin position="145"/>
        <end position="371"/>
    </location>
</feature>
<evidence type="ECO:0000256" key="4">
    <source>
        <dbReference type="ARBA" id="ARBA00023012"/>
    </source>
</evidence>
<evidence type="ECO:0000256" key="3">
    <source>
        <dbReference type="ARBA" id="ARBA00022840"/>
    </source>
</evidence>
<keyword evidence="5" id="KW-0805">Transcription regulation</keyword>
<dbReference type="Pfam" id="PF25601">
    <property type="entry name" value="AAA_lid_14"/>
    <property type="match status" value="1"/>
</dbReference>
<dbReference type="Gene3D" id="1.10.10.60">
    <property type="entry name" value="Homeodomain-like"/>
    <property type="match status" value="1"/>
</dbReference>
<keyword evidence="1 7" id="KW-0597">Phosphoprotein</keyword>
<evidence type="ECO:0000259" key="8">
    <source>
        <dbReference type="PROSITE" id="PS50045"/>
    </source>
</evidence>
<dbReference type="SUPFAM" id="SSF52540">
    <property type="entry name" value="P-loop containing nucleoside triphosphate hydrolases"/>
    <property type="match status" value="1"/>
</dbReference>
<keyword evidence="11" id="KW-1185">Reference proteome</keyword>
<reference evidence="11" key="1">
    <citation type="journal article" date="2019" name="Int. J. Syst. Evol. Microbiol.">
        <title>The Global Catalogue of Microorganisms (GCM) 10K type strain sequencing project: providing services to taxonomists for standard genome sequencing and annotation.</title>
        <authorList>
            <consortium name="The Broad Institute Genomics Platform"/>
            <consortium name="The Broad Institute Genome Sequencing Center for Infectious Disease"/>
            <person name="Wu L."/>
            <person name="Ma J."/>
        </authorList>
    </citation>
    <scope>NUCLEOTIDE SEQUENCE [LARGE SCALE GENOMIC DNA]</scope>
    <source>
        <strain evidence="11">NBRC 110107</strain>
    </source>
</reference>
<evidence type="ECO:0000256" key="2">
    <source>
        <dbReference type="ARBA" id="ARBA00022741"/>
    </source>
</evidence>
<dbReference type="SUPFAM" id="SSF52172">
    <property type="entry name" value="CheY-like"/>
    <property type="match status" value="1"/>
</dbReference>
<organism evidence="10 11">
    <name type="scientific">Brevundimonas denitrificans</name>
    <dbReference type="NCBI Taxonomy" id="1443434"/>
    <lineage>
        <taxon>Bacteria</taxon>
        <taxon>Pseudomonadati</taxon>
        <taxon>Pseudomonadota</taxon>
        <taxon>Alphaproteobacteria</taxon>
        <taxon>Caulobacterales</taxon>
        <taxon>Caulobacteraceae</taxon>
        <taxon>Brevundimonas</taxon>
    </lineage>
</organism>
<dbReference type="PANTHER" id="PTHR32071">
    <property type="entry name" value="TRANSCRIPTIONAL REGULATORY PROTEIN"/>
    <property type="match status" value="1"/>
</dbReference>
<dbReference type="Pfam" id="PF00072">
    <property type="entry name" value="Response_reg"/>
    <property type="match status" value="1"/>
</dbReference>
<dbReference type="SMART" id="SM00448">
    <property type="entry name" value="REC"/>
    <property type="match status" value="1"/>
</dbReference>
<evidence type="ECO:0000313" key="11">
    <source>
        <dbReference type="Proteomes" id="UP001156921"/>
    </source>
</evidence>
<accession>A0ABQ6BFU8</accession>
<dbReference type="Gene3D" id="3.40.50.300">
    <property type="entry name" value="P-loop containing nucleotide triphosphate hydrolases"/>
    <property type="match status" value="1"/>
</dbReference>
<feature type="domain" description="Response regulatory" evidence="9">
    <location>
        <begin position="7"/>
        <end position="123"/>
    </location>
</feature>
<dbReference type="InterPro" id="IPR058031">
    <property type="entry name" value="AAA_lid_NorR"/>
</dbReference>
<dbReference type="PROSITE" id="PS50045">
    <property type="entry name" value="SIGMA54_INTERACT_4"/>
    <property type="match status" value="1"/>
</dbReference>
<evidence type="ECO:0000256" key="6">
    <source>
        <dbReference type="ARBA" id="ARBA00023163"/>
    </source>
</evidence>
<dbReference type="PROSITE" id="PS50110">
    <property type="entry name" value="RESPONSE_REGULATORY"/>
    <property type="match status" value="1"/>
</dbReference>
<dbReference type="InterPro" id="IPR027417">
    <property type="entry name" value="P-loop_NTPase"/>
</dbReference>
<gene>
    <name evidence="10" type="primary">ntrX</name>
    <name evidence="10" type="ORF">GCM10007859_03160</name>
</gene>
<evidence type="ECO:0000256" key="1">
    <source>
        <dbReference type="ARBA" id="ARBA00022553"/>
    </source>
</evidence>
<dbReference type="CDD" id="cd00009">
    <property type="entry name" value="AAA"/>
    <property type="match status" value="1"/>
</dbReference>
<dbReference type="EMBL" id="BSOY01000003">
    <property type="protein sequence ID" value="GLS00312.1"/>
    <property type="molecule type" value="Genomic_DNA"/>
</dbReference>
<evidence type="ECO:0000313" key="10">
    <source>
        <dbReference type="EMBL" id="GLS00312.1"/>
    </source>
</evidence>
<dbReference type="Pfam" id="PF00158">
    <property type="entry name" value="Sigma54_activat"/>
    <property type="match status" value="1"/>
</dbReference>
<dbReference type="CDD" id="cd17550">
    <property type="entry name" value="REC_NtrX-like"/>
    <property type="match status" value="1"/>
</dbReference>
<dbReference type="Gene3D" id="3.40.50.2300">
    <property type="match status" value="1"/>
</dbReference>
<dbReference type="RefSeq" id="WP_284220404.1">
    <property type="nucleotide sequence ID" value="NZ_BSOY01000003.1"/>
</dbReference>
<evidence type="ECO:0000256" key="7">
    <source>
        <dbReference type="PROSITE-ProRule" id="PRU00169"/>
    </source>
</evidence>
<dbReference type="PROSITE" id="PS00688">
    <property type="entry name" value="SIGMA54_INTERACT_3"/>
    <property type="match status" value="1"/>
</dbReference>
<dbReference type="InterPro" id="IPR002078">
    <property type="entry name" value="Sigma_54_int"/>
</dbReference>
<dbReference type="InterPro" id="IPR002197">
    <property type="entry name" value="HTH_Fis"/>
</dbReference>
<name>A0ABQ6BFU8_9CAUL</name>
<dbReference type="SMART" id="SM00382">
    <property type="entry name" value="AAA"/>
    <property type="match status" value="1"/>
</dbReference>
<dbReference type="Pfam" id="PF02954">
    <property type="entry name" value="HTH_8"/>
    <property type="match status" value="1"/>
</dbReference>
<keyword evidence="4" id="KW-0902">Two-component regulatory system</keyword>
<comment type="caution">
    <text evidence="10">The sequence shown here is derived from an EMBL/GenBank/DDBJ whole genome shotgun (WGS) entry which is preliminary data.</text>
</comment>
<keyword evidence="6" id="KW-0804">Transcription</keyword>
<proteinExistence type="predicted"/>